<feature type="region of interest" description="Disordered" evidence="2">
    <location>
        <begin position="155"/>
        <end position="188"/>
    </location>
</feature>
<keyword evidence="1" id="KW-0175">Coiled coil</keyword>
<feature type="coiled-coil region" evidence="1">
    <location>
        <begin position="1853"/>
        <end position="1887"/>
    </location>
</feature>
<evidence type="ECO:0000259" key="3">
    <source>
        <dbReference type="PROSITE" id="PS51840"/>
    </source>
</evidence>
<evidence type="ECO:0000313" key="4">
    <source>
        <dbReference type="EMBL" id="KAE8077362.1"/>
    </source>
</evidence>
<dbReference type="PANTHER" id="PTHR34452">
    <property type="entry name" value="MYOSIN HEAVY CHAIN-RELATED PROTEIN"/>
    <property type="match status" value="1"/>
</dbReference>
<feature type="coiled-coil region" evidence="1">
    <location>
        <begin position="1119"/>
        <end position="1198"/>
    </location>
</feature>
<dbReference type="PANTHER" id="PTHR34452:SF1">
    <property type="entry name" value="SPORULATION-SPECIFIC PROTEIN"/>
    <property type="match status" value="1"/>
</dbReference>
<dbReference type="PROSITE" id="PS51840">
    <property type="entry name" value="C2_NT"/>
    <property type="match status" value="1"/>
</dbReference>
<feature type="coiled-coil region" evidence="1">
    <location>
        <begin position="1245"/>
        <end position="1381"/>
    </location>
</feature>
<gene>
    <name evidence="4" type="ORF">FH972_015933</name>
</gene>
<dbReference type="OrthoDB" id="2018427at2759"/>
<sequence length="1927" mass="220001">MSRIAKWKLEKTKVKVVFRLQFHATHIPQTGWDKLFISFIPADSGKATAKTTKANVRNGTCKWGDPIYETTRLLQDIKTRQYDEKLYKLVLAMGSSRSSILGEANIDLADYADALKPSAVALPLHGCDSGTILHVTVQLLTSKTGFREFEQQRELRERGLETTSDQNSHYESASRKVSSSGETVNDQMDKVTARVRFKKEPKELPSLEEEVGLNEEYADSAVGFDGSSNTSESLYAEKHDISSTNEIDSLKSTISGDLGGLSLSQSPQPEKGDPSDNRFSAQGTNDWVHGWSSDYSADNELAITYEENSRLRGSLEAAESSILELKLEVSSLHSHADEIGVEAQRLAQQLAAEIASGEELAKEVSVMKSECLRFKDDLEQLKSSKLSPSFTSRESIETDQHHLSQELQLRWLKGLLLVEDKIRELQNKACFGLHDGDFRFLHSDIEALLGVLQDLKQGSGQAITGLNFPSVMEMREMNLRRCEPVVPGTGFDADLYQPEGILHCLKIPGLVSHESDSVDATNALKGKLFELLRELDESKAERESLARKMDQMECYYEALIQELEETQRQMMGELQSLRNEHSTCMYTISSTKAEMETTHRDMNAQLIRIAEDKRDLESLNKDLERRAINAEAALKRARLNYSIAVNQLQKDLELLSFQVLSMFETNQNLIKQAFADSPEPIFPWYPETVQNQKLDLEEHHASKLLQCQRNHIGVNKPNLGGCELLEESKRSLFLQEGQYQKFDDEIYEIHFVNVYLDIFSKTLQESLLEASSEFRLMKEKLEECKQQLELSTESKELLMLRQQDAMNDVHSLNDYKETCIAKCNELAQHNQILESNLQNVTLENHLLNLKITEWEALMTEYRSYERKYEACTAEKLDLENLLNKKTQENGNLGNDISSFQEELKAVRVEFDELTSEKENLQNTINFLQNKLSNLLRSFDKKCGVLSLWSESFCQDLESTNLTGVLLQLEELHHTAFKKIVQLMEEKKVLVDERDLSQVSLRKAESDNLILKQKFEDDMQARMDKIDVSNSLLQKFQLEVEAIVNRLKVSSEAEEGYTQQHRELLSDLDRLEVELQQLTSKNKDLAQEIFALETVTDDLGRCKLTIAAFMEEKDTLLVSLQDKTEESAKLAMEINNLKENLQSMHDELHVERSSRDKLESTVLKLNSQLDEKQSKLLHLDQQKAELVHLKQLVSDLELEKTRVCHLLLSTEECLKSVREECCSVEMQLCEMHEFSIGIDVSLIFTRTQYDARIEDLIQQLQSADQHLAELHKKHLDDETVRHRSLSNEACYVEENASLLTTLDSLKSELEASTAENRVLLDRNSVLTSELEEHKNRTENVEATFYMQKSRHVLEVERLEHKLMNCEEEVDNLIFSKEELEVKSLLLKAKLDEQSAHITLLEGHNDELIMLRKQCSELCQRLAEQALKTQEFKNLSIHLKELKDRADAECLQAREKREPEGPPVAMQESLRIAFIKEQYETMLQELKQQISFSKKHSEEMLWKLQDAIDEVENRKKSEASHLKRNEELRLNILELEAELQSALTEKCELVNACDMMKAEKECSLISLECCKEEKQELEVSLLKCNNEKSKIAAELTLMKDFIESSTSQINIQKEGYDRLLNADCMSDEPVGRKLQKSLIAGISSNGRLSIDVASGKSPTEELFCKPSDQDSSLNCEEGEHACAIPMDEADRASVLLNVQHMQDALVSGDANCMPSLALVNQEDLLHNDKKYLSLTNDHLKAQSLKSSMDHLNNELERMKHENSLLPQDHNDLYSIFPGLQRELMLLRKANEELGSIYPLFNEFSCGGNSLERVLALEIELAEALQAKKKSSFHFQSSFLRQHSDEEAVFQSFRDINELIKDMLELKGRHASMETELKEMHDRYSQLSLQFAEVEGERQKLMMTLKNVRASKKAMLLNRSSSASPGENSS</sequence>
<reference evidence="4 5" key="1">
    <citation type="submission" date="2019-06" db="EMBL/GenBank/DDBJ databases">
        <title>A chromosomal-level reference genome of Carpinus fangiana (Coryloideae, Betulaceae).</title>
        <authorList>
            <person name="Yang X."/>
            <person name="Wang Z."/>
            <person name="Zhang L."/>
            <person name="Hao G."/>
            <person name="Liu J."/>
            <person name="Yang Y."/>
        </authorList>
    </citation>
    <scope>NUCLEOTIDE SEQUENCE [LARGE SCALE GENOMIC DNA]</scope>
    <source>
        <strain evidence="4">Cfa_2016G</strain>
        <tissue evidence="4">Leaf</tissue>
    </source>
</reference>
<dbReference type="Pfam" id="PF10358">
    <property type="entry name" value="NT-C2"/>
    <property type="match status" value="1"/>
</dbReference>
<keyword evidence="5" id="KW-1185">Reference proteome</keyword>
<accession>A0A5N6REL7</accession>
<proteinExistence type="predicted"/>
<name>A0A5N6REL7_9ROSI</name>
<feature type="domain" description="C2 NT-type" evidence="3">
    <location>
        <begin position="6"/>
        <end position="141"/>
    </location>
</feature>
<protein>
    <recommendedName>
        <fullName evidence="3">C2 NT-type domain-containing protein</fullName>
    </recommendedName>
</protein>
<evidence type="ECO:0000313" key="5">
    <source>
        <dbReference type="Proteomes" id="UP000327013"/>
    </source>
</evidence>
<dbReference type="Proteomes" id="UP000327013">
    <property type="component" value="Chromosome 6"/>
</dbReference>
<evidence type="ECO:0000256" key="1">
    <source>
        <dbReference type="SAM" id="Coils"/>
    </source>
</evidence>
<dbReference type="EMBL" id="CM017326">
    <property type="protein sequence ID" value="KAE8077362.1"/>
    <property type="molecule type" value="Genomic_DNA"/>
</dbReference>
<feature type="compositionally biased region" description="Polar residues" evidence="2">
    <location>
        <begin position="162"/>
        <end position="186"/>
    </location>
</feature>
<feature type="coiled-coil region" evidence="1">
    <location>
        <begin position="606"/>
        <end position="640"/>
    </location>
</feature>
<evidence type="ECO:0000256" key="2">
    <source>
        <dbReference type="SAM" id="MobiDB-lite"/>
    </source>
</evidence>
<feature type="region of interest" description="Disordered" evidence="2">
    <location>
        <begin position="256"/>
        <end position="282"/>
    </location>
</feature>
<feature type="coiled-coil region" evidence="1">
    <location>
        <begin position="823"/>
        <end position="937"/>
    </location>
</feature>
<feature type="coiled-coil region" evidence="1">
    <location>
        <begin position="1474"/>
        <end position="1585"/>
    </location>
</feature>
<dbReference type="InterPro" id="IPR019448">
    <property type="entry name" value="NT-C2"/>
</dbReference>
<feature type="coiled-coil region" evidence="1">
    <location>
        <begin position="1053"/>
        <end position="1094"/>
    </location>
</feature>
<organism evidence="4 5">
    <name type="scientific">Carpinus fangiana</name>
    <dbReference type="NCBI Taxonomy" id="176857"/>
    <lineage>
        <taxon>Eukaryota</taxon>
        <taxon>Viridiplantae</taxon>
        <taxon>Streptophyta</taxon>
        <taxon>Embryophyta</taxon>
        <taxon>Tracheophyta</taxon>
        <taxon>Spermatophyta</taxon>
        <taxon>Magnoliopsida</taxon>
        <taxon>eudicotyledons</taxon>
        <taxon>Gunneridae</taxon>
        <taxon>Pentapetalae</taxon>
        <taxon>rosids</taxon>
        <taxon>fabids</taxon>
        <taxon>Fagales</taxon>
        <taxon>Betulaceae</taxon>
        <taxon>Carpinus</taxon>
    </lineage>
</organism>
<feature type="coiled-coil region" evidence="1">
    <location>
        <begin position="528"/>
        <end position="580"/>
    </location>
</feature>